<keyword evidence="13" id="KW-1185">Reference proteome</keyword>
<dbReference type="OrthoDB" id="10253254at2759"/>
<dbReference type="InterPro" id="IPR027417">
    <property type="entry name" value="P-loop_NTPase"/>
</dbReference>
<evidence type="ECO:0000256" key="7">
    <source>
        <dbReference type="ARBA" id="ARBA00023187"/>
    </source>
</evidence>
<dbReference type="InterPro" id="IPR048333">
    <property type="entry name" value="HA2_WH"/>
</dbReference>
<comment type="catalytic activity">
    <reaction evidence="8">
        <text>ATP + H2O = ADP + phosphate + H(+)</text>
        <dbReference type="Rhea" id="RHEA:13065"/>
        <dbReference type="ChEBI" id="CHEBI:15377"/>
        <dbReference type="ChEBI" id="CHEBI:15378"/>
        <dbReference type="ChEBI" id="CHEBI:30616"/>
        <dbReference type="ChEBI" id="CHEBI:43474"/>
        <dbReference type="ChEBI" id="CHEBI:456216"/>
        <dbReference type="EC" id="3.6.4.13"/>
    </reaction>
</comment>
<dbReference type="PANTHER" id="PTHR18934:SF109">
    <property type="entry name" value="ATP-DEPENDENT RNA HELICASE DHX15 HOMOLOG"/>
    <property type="match status" value="1"/>
</dbReference>
<dbReference type="InterPro" id="IPR011709">
    <property type="entry name" value="DEAD-box_helicase_OB_fold"/>
</dbReference>
<dbReference type="PROSITE" id="PS51194">
    <property type="entry name" value="HELICASE_CTER"/>
    <property type="match status" value="1"/>
</dbReference>
<keyword evidence="4" id="KW-0378">Hydrolase</keyword>
<dbReference type="GO" id="GO:0003723">
    <property type="term" value="F:RNA binding"/>
    <property type="evidence" value="ECO:0007669"/>
    <property type="project" value="TreeGrafter"/>
</dbReference>
<dbReference type="PROSITE" id="PS51192">
    <property type="entry name" value="HELICASE_ATP_BIND_1"/>
    <property type="match status" value="1"/>
</dbReference>
<dbReference type="SMART" id="SM00847">
    <property type="entry name" value="HA2"/>
    <property type="match status" value="1"/>
</dbReference>
<dbReference type="InterPro" id="IPR003593">
    <property type="entry name" value="AAA+_ATPase"/>
</dbReference>
<dbReference type="GO" id="GO:0005681">
    <property type="term" value="C:spliceosomal complex"/>
    <property type="evidence" value="ECO:0007669"/>
    <property type="project" value="TreeGrafter"/>
</dbReference>
<dbReference type="CDD" id="cd18791">
    <property type="entry name" value="SF2_C_RHA"/>
    <property type="match status" value="1"/>
</dbReference>
<dbReference type="SUPFAM" id="SSF52540">
    <property type="entry name" value="P-loop containing nucleoside triphosphate hydrolases"/>
    <property type="match status" value="1"/>
</dbReference>
<dbReference type="EC" id="3.6.4.13" evidence="1"/>
<dbReference type="GO" id="GO:0016787">
    <property type="term" value="F:hydrolase activity"/>
    <property type="evidence" value="ECO:0007669"/>
    <property type="project" value="UniProtKB-KW"/>
</dbReference>
<keyword evidence="6" id="KW-0067">ATP-binding</keyword>
<keyword evidence="3" id="KW-0547">Nucleotide-binding</keyword>
<dbReference type="GO" id="GO:0008380">
    <property type="term" value="P:RNA splicing"/>
    <property type="evidence" value="ECO:0007669"/>
    <property type="project" value="UniProtKB-KW"/>
</dbReference>
<evidence type="ECO:0000256" key="9">
    <source>
        <dbReference type="SAM" id="MobiDB-lite"/>
    </source>
</evidence>
<name>A0A164WMW7_9AGAM</name>
<evidence type="ECO:0000259" key="10">
    <source>
        <dbReference type="PROSITE" id="PS51192"/>
    </source>
</evidence>
<dbReference type="SMART" id="SM00382">
    <property type="entry name" value="AAA"/>
    <property type="match status" value="1"/>
</dbReference>
<dbReference type="STRING" id="1314777.A0A164WMW7"/>
<evidence type="ECO:0000256" key="1">
    <source>
        <dbReference type="ARBA" id="ARBA00012552"/>
    </source>
</evidence>
<dbReference type="GO" id="GO:0003724">
    <property type="term" value="F:RNA helicase activity"/>
    <property type="evidence" value="ECO:0007669"/>
    <property type="project" value="UniProtKB-EC"/>
</dbReference>
<dbReference type="GO" id="GO:0006397">
    <property type="term" value="P:mRNA processing"/>
    <property type="evidence" value="ECO:0007669"/>
    <property type="project" value="UniProtKB-KW"/>
</dbReference>
<evidence type="ECO:0000256" key="2">
    <source>
        <dbReference type="ARBA" id="ARBA00022664"/>
    </source>
</evidence>
<dbReference type="Gene3D" id="1.20.120.1080">
    <property type="match status" value="1"/>
</dbReference>
<feature type="compositionally biased region" description="Basic residues" evidence="9">
    <location>
        <begin position="755"/>
        <end position="766"/>
    </location>
</feature>
<sequence>MPLSDNPYLAHMKAKKGGKASNAPAQAIRKPILWPPRRVNAKQVRKAMEHDLNPFNDKPHTPQYKKLLARRKQLPIYAQMDEFYKMASITRFTENQILVLEGETGSGKSTQIPQLVCYSDLPHTRGKLIACTQPRSVVATTIAKRVADEMDVQLGEHVGYSVQFEDMTSPGTTFLTYITDEMLLREAMGDPRLTRYSTIILDEAHERSLATDILMALLKDLARKRSDLKIVIMCAPFDTVKFQTFFATSEEIDMNEGGLPHAPLFKIRGRMHPVEVFYSQDSEPDYLEAAIQTVLMIHQEESEGDVLLFLTDEDEIERACHEINLRASDVMPSYASVDRVTCIPLYPSLTPPQLLKIFDPVPTRRSRDSRSRKVVISTNIAETSLAIYNIVYVVDPGISMRTTYNPRIRVHAHLATPISKASAQQRASCAARNRPGKCFRLYREDDLNFEFEEHTPPKIFECNLATTVLQLLKLGVKDLVQFNYDPPPPESLMRALELLKNLGALDDDGNLTRLGAMMVEFPLDPQLTKALIVSPKFNCNNEVLTVVAMLSVSDVWFRPPRKPKEAKEAKARLTIPNGDHLTMLNAYNMYIQNKEDKNWAWQHCLSARALAQAENIRAHLERLMDRFEIELVSSQDMRTFYDNVRKALCCGFFMQVAHREGNSNNYVTVKDNQVVGLHPSCGLNNQPEWVLFNEFILTTRPYIRTVTDVRPEWLLEYAPAYFDLSTFTDGETKQALQRVIIKRAGKSGVQTGSKVGRREKKKRRKN</sequence>
<dbReference type="PANTHER" id="PTHR18934">
    <property type="entry name" value="ATP-DEPENDENT RNA HELICASE"/>
    <property type="match status" value="1"/>
</dbReference>
<dbReference type="Pfam" id="PF21010">
    <property type="entry name" value="HA2_C"/>
    <property type="match status" value="1"/>
</dbReference>
<dbReference type="Pfam" id="PF04408">
    <property type="entry name" value="WHD_HA2"/>
    <property type="match status" value="1"/>
</dbReference>
<evidence type="ECO:0000256" key="5">
    <source>
        <dbReference type="ARBA" id="ARBA00022806"/>
    </source>
</evidence>
<dbReference type="InterPro" id="IPR001650">
    <property type="entry name" value="Helicase_C-like"/>
</dbReference>
<reference evidence="12 13" key="1">
    <citation type="journal article" date="2016" name="Mol. Biol. Evol.">
        <title>Comparative Genomics of Early-Diverging Mushroom-Forming Fungi Provides Insights into the Origins of Lignocellulose Decay Capabilities.</title>
        <authorList>
            <person name="Nagy L.G."/>
            <person name="Riley R."/>
            <person name="Tritt A."/>
            <person name="Adam C."/>
            <person name="Daum C."/>
            <person name="Floudas D."/>
            <person name="Sun H."/>
            <person name="Yadav J.S."/>
            <person name="Pangilinan J."/>
            <person name="Larsson K.H."/>
            <person name="Matsuura K."/>
            <person name="Barry K."/>
            <person name="Labutti K."/>
            <person name="Kuo R."/>
            <person name="Ohm R.A."/>
            <person name="Bhattacharya S.S."/>
            <person name="Shirouzu T."/>
            <person name="Yoshinaga Y."/>
            <person name="Martin F.M."/>
            <person name="Grigoriev I.V."/>
            <person name="Hibbett D.S."/>
        </authorList>
    </citation>
    <scope>NUCLEOTIDE SEQUENCE [LARGE SCALE GENOMIC DNA]</scope>
    <source>
        <strain evidence="12 13">HHB9708</strain>
    </source>
</reference>
<evidence type="ECO:0000256" key="6">
    <source>
        <dbReference type="ARBA" id="ARBA00022840"/>
    </source>
</evidence>
<evidence type="ECO:0000256" key="8">
    <source>
        <dbReference type="ARBA" id="ARBA00047984"/>
    </source>
</evidence>
<feature type="domain" description="Helicase C-terminal" evidence="11">
    <location>
        <begin position="290"/>
        <end position="475"/>
    </location>
</feature>
<dbReference type="InterPro" id="IPR002464">
    <property type="entry name" value="DNA/RNA_helicase_DEAH_CS"/>
</dbReference>
<protein>
    <recommendedName>
        <fullName evidence="1">RNA helicase</fullName>
        <ecNumber evidence="1">3.6.4.13</ecNumber>
    </recommendedName>
</protein>
<dbReference type="Proteomes" id="UP000076722">
    <property type="component" value="Unassembled WGS sequence"/>
</dbReference>
<dbReference type="AlphaFoldDB" id="A0A164WMW7"/>
<dbReference type="Pfam" id="PF07717">
    <property type="entry name" value="OB_NTP_bind"/>
    <property type="match status" value="1"/>
</dbReference>
<feature type="region of interest" description="Disordered" evidence="9">
    <location>
        <begin position="746"/>
        <end position="766"/>
    </location>
</feature>
<dbReference type="GO" id="GO:0005524">
    <property type="term" value="F:ATP binding"/>
    <property type="evidence" value="ECO:0007669"/>
    <property type="project" value="UniProtKB-KW"/>
</dbReference>
<evidence type="ECO:0000256" key="4">
    <source>
        <dbReference type="ARBA" id="ARBA00022801"/>
    </source>
</evidence>
<dbReference type="PROSITE" id="PS00690">
    <property type="entry name" value="DEAH_ATP_HELICASE"/>
    <property type="match status" value="1"/>
</dbReference>
<dbReference type="SMART" id="SM00487">
    <property type="entry name" value="DEXDc"/>
    <property type="match status" value="1"/>
</dbReference>
<keyword evidence="5 12" id="KW-0347">Helicase</keyword>
<evidence type="ECO:0000259" key="11">
    <source>
        <dbReference type="PROSITE" id="PS51194"/>
    </source>
</evidence>
<dbReference type="InterPro" id="IPR007502">
    <property type="entry name" value="Helicase-assoc_dom"/>
</dbReference>
<feature type="domain" description="Helicase ATP-binding" evidence="10">
    <location>
        <begin position="89"/>
        <end position="255"/>
    </location>
</feature>
<gene>
    <name evidence="12" type="ORF">SISNIDRAFT_543349</name>
</gene>
<dbReference type="InterPro" id="IPR014001">
    <property type="entry name" value="Helicase_ATP-bd"/>
</dbReference>
<keyword evidence="2" id="KW-0507">mRNA processing</keyword>
<accession>A0A164WMW7</accession>
<evidence type="ECO:0000313" key="12">
    <source>
        <dbReference type="EMBL" id="KZS95192.1"/>
    </source>
</evidence>
<evidence type="ECO:0000256" key="3">
    <source>
        <dbReference type="ARBA" id="ARBA00022741"/>
    </source>
</evidence>
<organism evidence="12 13">
    <name type="scientific">Sistotremastrum niveocremeum HHB9708</name>
    <dbReference type="NCBI Taxonomy" id="1314777"/>
    <lineage>
        <taxon>Eukaryota</taxon>
        <taxon>Fungi</taxon>
        <taxon>Dikarya</taxon>
        <taxon>Basidiomycota</taxon>
        <taxon>Agaricomycotina</taxon>
        <taxon>Agaricomycetes</taxon>
        <taxon>Sistotremastrales</taxon>
        <taxon>Sistotremastraceae</taxon>
        <taxon>Sertulicium</taxon>
        <taxon>Sertulicium niveocremeum</taxon>
    </lineage>
</organism>
<dbReference type="EMBL" id="KV419402">
    <property type="protein sequence ID" value="KZS95192.1"/>
    <property type="molecule type" value="Genomic_DNA"/>
</dbReference>
<proteinExistence type="predicted"/>
<keyword evidence="7" id="KW-0508">mRNA splicing</keyword>
<dbReference type="Gene3D" id="3.40.50.300">
    <property type="entry name" value="P-loop containing nucleotide triphosphate hydrolases"/>
    <property type="match status" value="2"/>
</dbReference>
<evidence type="ECO:0000313" key="13">
    <source>
        <dbReference type="Proteomes" id="UP000076722"/>
    </source>
</evidence>